<gene>
    <name evidence="3" type="ORF">Q8947_13235</name>
</gene>
<dbReference type="RefSeq" id="WP_165279770.1">
    <property type="nucleotide sequence ID" value="NZ_JAUZQE010000044.1"/>
</dbReference>
<evidence type="ECO:0000256" key="2">
    <source>
        <dbReference type="SAM" id="SignalP"/>
    </source>
</evidence>
<dbReference type="EMBL" id="JAUZQE010000044">
    <property type="protein sequence ID" value="MDR4126940.1"/>
    <property type="molecule type" value="Genomic_DNA"/>
</dbReference>
<comment type="caution">
    <text evidence="3">The sequence shown here is derived from an EMBL/GenBank/DDBJ whole genome shotgun (WGS) entry which is preliminary data.</text>
</comment>
<keyword evidence="2" id="KW-0732">Signal</keyword>
<evidence type="ECO:0000313" key="3">
    <source>
        <dbReference type="EMBL" id="MDR4126940.1"/>
    </source>
</evidence>
<feature type="signal peptide" evidence="2">
    <location>
        <begin position="1"/>
        <end position="22"/>
    </location>
</feature>
<evidence type="ECO:0000313" key="4">
    <source>
        <dbReference type="Proteomes" id="UP001232156"/>
    </source>
</evidence>
<sequence length="113" mass="13028">MKRLLILSLALATGLFAPASRADVDVHIGIGVPGVIIGTPHHPRIHHHHYHPPVRHYYGPPVVYYPEKVYKRGHKHRHHAHPHYRKGAHDRHLRHGHRPVPPPHARAHGHWSR</sequence>
<feature type="region of interest" description="Disordered" evidence="1">
    <location>
        <begin position="72"/>
        <end position="113"/>
    </location>
</feature>
<keyword evidence="4" id="KW-1185">Reference proteome</keyword>
<reference evidence="3 4" key="1">
    <citation type="submission" date="2023-08" db="EMBL/GenBank/DDBJ databases">
        <title>Alcaligenaceae gen. nov., a novel taxon isolated from the sludge of Yixing Pesticide Factory.</title>
        <authorList>
            <person name="Ruan L."/>
        </authorList>
    </citation>
    <scope>NUCLEOTIDE SEQUENCE [LARGE SCALE GENOMIC DNA]</scope>
    <source>
        <strain evidence="3 4">LG-2</strain>
    </source>
</reference>
<name>A0ABU1D957_9BURK</name>
<organism evidence="3 4">
    <name type="scientific">Yanghanlia caeni</name>
    <dbReference type="NCBI Taxonomy" id="3064283"/>
    <lineage>
        <taxon>Bacteria</taxon>
        <taxon>Pseudomonadati</taxon>
        <taxon>Pseudomonadota</taxon>
        <taxon>Betaproteobacteria</taxon>
        <taxon>Burkholderiales</taxon>
        <taxon>Alcaligenaceae</taxon>
        <taxon>Yanghanlia</taxon>
    </lineage>
</organism>
<protein>
    <submittedName>
        <fullName evidence="3">Uncharacterized protein</fullName>
    </submittedName>
</protein>
<feature type="compositionally biased region" description="Basic residues" evidence="1">
    <location>
        <begin position="72"/>
        <end position="98"/>
    </location>
</feature>
<dbReference type="Proteomes" id="UP001232156">
    <property type="component" value="Unassembled WGS sequence"/>
</dbReference>
<accession>A0ABU1D957</accession>
<feature type="chain" id="PRO_5047257795" evidence="2">
    <location>
        <begin position="23"/>
        <end position="113"/>
    </location>
</feature>
<evidence type="ECO:0000256" key="1">
    <source>
        <dbReference type="SAM" id="MobiDB-lite"/>
    </source>
</evidence>
<proteinExistence type="predicted"/>